<dbReference type="Pfam" id="PF00577">
    <property type="entry name" value="Usher"/>
    <property type="match status" value="1"/>
</dbReference>
<reference evidence="4" key="1">
    <citation type="submission" date="2016-06" db="EMBL/GenBank/DDBJ databases">
        <title>NZP2037 Pacbio-Illumina hybrid assembly.</title>
        <authorList>
            <person name="Ramsay J.P."/>
        </authorList>
    </citation>
    <scope>NUCLEOTIDE SEQUENCE [LARGE SCALE GENOMIC DNA]</scope>
    <source>
        <strain evidence="4">R7ANS::ICEMlSym2042</strain>
    </source>
</reference>
<dbReference type="GO" id="GO:0009279">
    <property type="term" value="C:cell outer membrane"/>
    <property type="evidence" value="ECO:0007669"/>
    <property type="project" value="TreeGrafter"/>
</dbReference>
<dbReference type="Gene3D" id="2.60.40.3110">
    <property type="match status" value="1"/>
</dbReference>
<dbReference type="InterPro" id="IPR025949">
    <property type="entry name" value="PapC-like_C"/>
</dbReference>
<name>A0A1A5JGP2_RHILI</name>
<evidence type="ECO:0000313" key="4">
    <source>
        <dbReference type="Proteomes" id="UP000093748"/>
    </source>
</evidence>
<dbReference type="EMBL" id="LZTJ01000012">
    <property type="protein sequence ID" value="OBP77039.1"/>
    <property type="molecule type" value="Genomic_DNA"/>
</dbReference>
<feature type="signal peptide" evidence="1">
    <location>
        <begin position="1"/>
        <end position="27"/>
    </location>
</feature>
<dbReference type="GO" id="GO:0015473">
    <property type="term" value="F:fimbrial usher porin activity"/>
    <property type="evidence" value="ECO:0007669"/>
    <property type="project" value="InterPro"/>
</dbReference>
<evidence type="ECO:0000313" key="3">
    <source>
        <dbReference type="EMBL" id="OBP77039.1"/>
    </source>
</evidence>
<sequence>MPTFRSRASRVAITAVVTAFSTMQVKAQDVLPAPAATDSAAAPADGRDLYLEVFVNDVSTGLIGAFRQLSDGGLASTPDELQQVGLQPVEGAMGADHLVRVDRLPDVSYRIDEATQRLYVTATNAARSAHVIDIAPQGKQDRLKPQSGFGGVLNYSLFASINDLKDRTSQLFSGVSGGFDARLFSPYGTLSQGFIVSLSDGELDGFTRLNTTWSYSDPERLLTYKAGDFVSGGLAWTRSVYLGGFQVQRNFSLRSDLVTLPLPSFSGTAAVPSTLEVYTQNVRTYTSDVPAGPFQVTNLPIFTGAGQAQIVLRDSLGRETTVTLPFYNSSMLLKRGLLDFSAEVGSPRRNFGVESYDYDGGIYGSASARYGLTNRLTLEGHVEGGEDLVNGGAGIAFPLSYFGAASIAAAGSRHNGQTGALVNASLELSYDGWSLYGRMQRAFADYEDIASVTAEINAVPGPNEFPIFTAGVPRALDQVTLSVPMPLDFSNLNLSYAHLKSAEGESSQIVGVSYSQTVFKDSSFYATAFTDLDDKNSFGVFAGISVPLGGDVTASTGVADGPDGVSVVADIAKSERLENGSIGWRARTSEGGTPNRSAAVSYRSPWARVETGIQQFDKSVRGTAEVDGAIAVAGGGIFATNRIDDAFAVVDVGVAGVEVQHQNRPVGVSNRQGRILVPDLNSYEDNTISIDPRNLPVDADVPETRKIVVPAGRSGVVLDFGVSKAADAALVSLVDGKGTPIAVGAKGRVEGADEEFVIGYDGEAYIRSLHRQNAVAIELPDGTSCRAEFAYRAIPGQQVVIKQVICS</sequence>
<proteinExistence type="predicted"/>
<dbReference type="RefSeq" id="WP_032929498.1">
    <property type="nucleotide sequence ID" value="NZ_LZTH01000012.1"/>
</dbReference>
<accession>A0A1A5JGP2</accession>
<gene>
    <name evidence="3" type="ORF">BAE39_13400</name>
</gene>
<dbReference type="Pfam" id="PF13953">
    <property type="entry name" value="PapC_C"/>
    <property type="match status" value="1"/>
</dbReference>
<dbReference type="Gene3D" id="2.60.40.2610">
    <property type="entry name" value="Outer membrane usher protein FimD, plug domain"/>
    <property type="match status" value="1"/>
</dbReference>
<evidence type="ECO:0000256" key="1">
    <source>
        <dbReference type="SAM" id="SignalP"/>
    </source>
</evidence>
<evidence type="ECO:0000259" key="2">
    <source>
        <dbReference type="Pfam" id="PF13953"/>
    </source>
</evidence>
<feature type="chain" id="PRO_5009827277" evidence="1">
    <location>
        <begin position="28"/>
        <end position="807"/>
    </location>
</feature>
<dbReference type="AlphaFoldDB" id="A0A1A5JGP2"/>
<dbReference type="OrthoDB" id="8587at2"/>
<dbReference type="PANTHER" id="PTHR30451:SF5">
    <property type="entry name" value="SLR0019 PROTEIN"/>
    <property type="match status" value="1"/>
</dbReference>
<dbReference type="GeneID" id="66685047"/>
<dbReference type="PANTHER" id="PTHR30451">
    <property type="entry name" value="OUTER MEMBRANE USHER PROTEIN"/>
    <property type="match status" value="1"/>
</dbReference>
<dbReference type="GO" id="GO:0009297">
    <property type="term" value="P:pilus assembly"/>
    <property type="evidence" value="ECO:0007669"/>
    <property type="project" value="InterPro"/>
</dbReference>
<organism evidence="3 4">
    <name type="scientific">Rhizobium loti</name>
    <name type="common">Mesorhizobium loti</name>
    <dbReference type="NCBI Taxonomy" id="381"/>
    <lineage>
        <taxon>Bacteria</taxon>
        <taxon>Pseudomonadati</taxon>
        <taxon>Pseudomonadota</taxon>
        <taxon>Alphaproteobacteria</taxon>
        <taxon>Hyphomicrobiales</taxon>
        <taxon>Phyllobacteriaceae</taxon>
        <taxon>Mesorhizobium</taxon>
    </lineage>
</organism>
<dbReference type="InterPro" id="IPR000015">
    <property type="entry name" value="Fimb_usher"/>
</dbReference>
<protein>
    <submittedName>
        <fullName evidence="3">Fimbrial assembly protein</fullName>
    </submittedName>
</protein>
<comment type="caution">
    <text evidence="3">The sequence shown here is derived from an EMBL/GenBank/DDBJ whole genome shotgun (WGS) entry which is preliminary data.</text>
</comment>
<feature type="domain" description="PapC-like C-terminal" evidence="2">
    <location>
        <begin position="731"/>
        <end position="791"/>
    </location>
</feature>
<keyword evidence="1" id="KW-0732">Signal</keyword>
<dbReference type="InterPro" id="IPR042186">
    <property type="entry name" value="FimD_plug_dom"/>
</dbReference>
<dbReference type="Proteomes" id="UP000093748">
    <property type="component" value="Unassembled WGS sequence"/>
</dbReference>